<evidence type="ECO:0000256" key="2">
    <source>
        <dbReference type="ARBA" id="ARBA00022692"/>
    </source>
</evidence>
<evidence type="ECO:0000256" key="4">
    <source>
        <dbReference type="ARBA" id="ARBA00023136"/>
    </source>
</evidence>
<dbReference type="Gene3D" id="1.10.287.1260">
    <property type="match status" value="1"/>
</dbReference>
<feature type="transmembrane region" description="Helical" evidence="5">
    <location>
        <begin position="6"/>
        <end position="25"/>
    </location>
</feature>
<dbReference type="SUPFAM" id="SSF50182">
    <property type="entry name" value="Sm-like ribonucleoproteins"/>
    <property type="match status" value="1"/>
</dbReference>
<keyword evidence="2 5" id="KW-0812">Transmembrane</keyword>
<dbReference type="PANTHER" id="PTHR30566:SF5">
    <property type="entry name" value="MECHANOSENSITIVE ION CHANNEL PROTEIN 1, MITOCHONDRIAL-RELATED"/>
    <property type="match status" value="1"/>
</dbReference>
<keyword evidence="3 5" id="KW-1133">Transmembrane helix</keyword>
<accession>A0ABX8UF85</accession>
<evidence type="ECO:0000313" key="7">
    <source>
        <dbReference type="EMBL" id="QYD67151.1"/>
    </source>
</evidence>
<dbReference type="PANTHER" id="PTHR30566">
    <property type="entry name" value="YNAI-RELATED MECHANOSENSITIVE ION CHANNEL"/>
    <property type="match status" value="1"/>
</dbReference>
<dbReference type="Proteomes" id="UP000826462">
    <property type="component" value="Chromosome 1"/>
</dbReference>
<dbReference type="EMBL" id="CP080095">
    <property type="protein sequence ID" value="QYD67151.1"/>
    <property type="molecule type" value="Genomic_DNA"/>
</dbReference>
<reference evidence="7 8" key="1">
    <citation type="submission" date="2021-07" db="EMBL/GenBank/DDBJ databases">
        <title>Paraburkholderia edwinii protects Aspergillus sp. from phenazines by acting as a toxin sponge.</title>
        <authorList>
            <person name="Dahlstrom K.M."/>
            <person name="Newman D.K."/>
        </authorList>
    </citation>
    <scope>NUCLEOTIDE SEQUENCE [LARGE SCALE GENOMIC DNA]</scope>
    <source>
        <strain evidence="7 8">Pe01</strain>
    </source>
</reference>
<comment type="subcellular location">
    <subcellularLocation>
        <location evidence="1">Membrane</location>
    </subcellularLocation>
</comment>
<name>A0ABX8UF85_9BURK</name>
<dbReference type="InterPro" id="IPR014710">
    <property type="entry name" value="RmlC-like_jellyroll"/>
</dbReference>
<dbReference type="InterPro" id="IPR016846">
    <property type="entry name" value="cNMP-bd_ion_channel"/>
</dbReference>
<dbReference type="InterPro" id="IPR006685">
    <property type="entry name" value="MscS_channel_2nd"/>
</dbReference>
<dbReference type="SUPFAM" id="SSF51206">
    <property type="entry name" value="cAMP-binding domain-like"/>
    <property type="match status" value="1"/>
</dbReference>
<proteinExistence type="predicted"/>
<dbReference type="SMART" id="SM00100">
    <property type="entry name" value="cNMP"/>
    <property type="match status" value="1"/>
</dbReference>
<dbReference type="Gene3D" id="2.60.120.10">
    <property type="entry name" value="Jelly Rolls"/>
    <property type="match status" value="1"/>
</dbReference>
<keyword evidence="8" id="KW-1185">Reference proteome</keyword>
<protein>
    <submittedName>
        <fullName evidence="7">Mechanosensitive ion channel</fullName>
    </submittedName>
</protein>
<dbReference type="InterPro" id="IPR010920">
    <property type="entry name" value="LSM_dom_sf"/>
</dbReference>
<feature type="transmembrane region" description="Helical" evidence="5">
    <location>
        <begin position="107"/>
        <end position="125"/>
    </location>
</feature>
<dbReference type="InterPro" id="IPR000595">
    <property type="entry name" value="cNMP-bd_dom"/>
</dbReference>
<dbReference type="PROSITE" id="PS50042">
    <property type="entry name" value="CNMP_BINDING_3"/>
    <property type="match status" value="1"/>
</dbReference>
<dbReference type="Pfam" id="PF00027">
    <property type="entry name" value="cNMP_binding"/>
    <property type="match status" value="1"/>
</dbReference>
<evidence type="ECO:0000259" key="6">
    <source>
        <dbReference type="PROSITE" id="PS50042"/>
    </source>
</evidence>
<dbReference type="InterPro" id="IPR023408">
    <property type="entry name" value="MscS_beta-dom_sf"/>
</dbReference>
<feature type="transmembrane region" description="Helical" evidence="5">
    <location>
        <begin position="34"/>
        <end position="51"/>
    </location>
</feature>
<dbReference type="Pfam" id="PF00924">
    <property type="entry name" value="MS_channel_2nd"/>
    <property type="match status" value="1"/>
</dbReference>
<dbReference type="Gene3D" id="2.30.30.60">
    <property type="match status" value="1"/>
</dbReference>
<sequence>MGHLKTDIALGLTLFILDFIAWRVLGNRFERTRLLARFAAFFTLTAVLMNSELNPLEPAPQGTRPVHFFAQLVELLWWLHLAIVASATLASRALPRAWIRDQLIRDIIRAVIFVGAAVAAFAHVLELPVRGLLATSGAVAVVLGLAVQSTLSDVFSGVVLNATEPFGVGDWVFIGEIEGEVVESNWRATTLMNPHGNIVVIPNSVAAKASIVNQSRPARIHGVSLLLEIAPQEHAGKIVEALRHTTIGATCILEHPEPRVKALRATPHSIQYELVAFVDDLSTRNHARNVLFDLAQRHLEAAGIRLRPLVGEVTLASEADFPVRLLRRVEMLDALGDAKLAELAQSLEAREFQAGQIILDCAGECVELHQALQIVARGVTSVTATRAGKEVELRRMSPGDAIGQSGILVGAKIDGTVRALTSVTMLLLSKETLTPILQQHPEIARRMCGALARQMEIDESIFGRQTVMPGPTGDFTDWLLERLQLLHEFIIRER</sequence>
<feature type="domain" description="Cyclic nucleotide-binding" evidence="6">
    <location>
        <begin position="331"/>
        <end position="454"/>
    </location>
</feature>
<evidence type="ECO:0000256" key="5">
    <source>
        <dbReference type="SAM" id="Phobius"/>
    </source>
</evidence>
<gene>
    <name evidence="7" type="ORF">KZJ38_12150</name>
</gene>
<dbReference type="InterPro" id="IPR018490">
    <property type="entry name" value="cNMP-bd_dom_sf"/>
</dbReference>
<evidence type="ECO:0000313" key="8">
    <source>
        <dbReference type="Proteomes" id="UP000826462"/>
    </source>
</evidence>
<keyword evidence="4 5" id="KW-0472">Membrane</keyword>
<organism evidence="7 8">
    <name type="scientific">Paraburkholderia edwinii</name>
    <dbReference type="NCBI Taxonomy" id="2861782"/>
    <lineage>
        <taxon>Bacteria</taxon>
        <taxon>Pseudomonadati</taxon>
        <taxon>Pseudomonadota</taxon>
        <taxon>Betaproteobacteria</taxon>
        <taxon>Burkholderiales</taxon>
        <taxon>Burkholderiaceae</taxon>
        <taxon>Paraburkholderia</taxon>
    </lineage>
</organism>
<dbReference type="PIRSF" id="PIRSF026673">
    <property type="entry name" value="UCP026673_ion_chan"/>
    <property type="match status" value="1"/>
</dbReference>
<feature type="transmembrane region" description="Helical" evidence="5">
    <location>
        <begin position="75"/>
        <end position="95"/>
    </location>
</feature>
<evidence type="ECO:0000256" key="1">
    <source>
        <dbReference type="ARBA" id="ARBA00004370"/>
    </source>
</evidence>
<dbReference type="CDD" id="cd00038">
    <property type="entry name" value="CAP_ED"/>
    <property type="match status" value="1"/>
</dbReference>
<evidence type="ECO:0000256" key="3">
    <source>
        <dbReference type="ARBA" id="ARBA00022989"/>
    </source>
</evidence>